<evidence type="ECO:0000256" key="4">
    <source>
        <dbReference type="ARBA" id="ARBA00022964"/>
    </source>
</evidence>
<sequence length="221" mass="24932">MAKIDSEILTKETTIFNHSGNKITTVDREIEIIAKFDEPLVIVLGSVLDDGECDALIQLSKDRLERSKTGSSREVNDIRTSSGVFLTDTNNEIVLQIEKRLASIIDIPIDHGEGLHIINYLPGQEYKAHFDYFASTSKAASNNRIATFVLYLNDVEEGGQTYFPNLNLSVFPKKGMAVYFEYFYNDVQLNELTLHGGAPVTQGEKWIATQWIRRQKISNNI</sequence>
<dbReference type="PROSITE" id="PS51471">
    <property type="entry name" value="FE2OG_OXY"/>
    <property type="match status" value="1"/>
</dbReference>
<dbReference type="InterPro" id="IPR044862">
    <property type="entry name" value="Pro_4_hyd_alph_FE2OG_OXY"/>
</dbReference>
<dbReference type="SMART" id="SM00702">
    <property type="entry name" value="P4Hc"/>
    <property type="match status" value="1"/>
</dbReference>
<dbReference type="Pfam" id="PF13640">
    <property type="entry name" value="2OG-FeII_Oxy_3"/>
    <property type="match status" value="1"/>
</dbReference>
<evidence type="ECO:0000259" key="7">
    <source>
        <dbReference type="PROSITE" id="PS51471"/>
    </source>
</evidence>
<dbReference type="RefSeq" id="WP_241368965.1">
    <property type="nucleotide sequence ID" value="NZ_JAKZFC010000002.1"/>
</dbReference>
<keyword evidence="4" id="KW-0223">Dioxygenase</keyword>
<dbReference type="InterPro" id="IPR006620">
    <property type="entry name" value="Pro_4_hyd_alph"/>
</dbReference>
<evidence type="ECO:0000256" key="6">
    <source>
        <dbReference type="ARBA" id="ARBA00023004"/>
    </source>
</evidence>
<dbReference type="InterPro" id="IPR045054">
    <property type="entry name" value="P4HA-like"/>
</dbReference>
<reference evidence="8 9" key="1">
    <citation type="submission" date="2022-03" db="EMBL/GenBank/DDBJ databases">
        <authorList>
            <person name="Jo J.-H."/>
            <person name="Im W.-T."/>
        </authorList>
    </citation>
    <scope>NUCLEOTIDE SEQUENCE [LARGE SCALE GENOMIC DNA]</scope>
    <source>
        <strain evidence="8 9">MA9</strain>
    </source>
</reference>
<accession>A0ABS9UCQ5</accession>
<name>A0ABS9UCQ5_9BACL</name>
<evidence type="ECO:0000256" key="2">
    <source>
        <dbReference type="ARBA" id="ARBA00022723"/>
    </source>
</evidence>
<keyword evidence="6" id="KW-0408">Iron</keyword>
<evidence type="ECO:0000256" key="1">
    <source>
        <dbReference type="ARBA" id="ARBA00001961"/>
    </source>
</evidence>
<dbReference type="InterPro" id="IPR005123">
    <property type="entry name" value="Oxoglu/Fe-dep_dioxygenase_dom"/>
</dbReference>
<keyword evidence="5" id="KW-0560">Oxidoreductase</keyword>
<evidence type="ECO:0000313" key="9">
    <source>
        <dbReference type="Proteomes" id="UP001316087"/>
    </source>
</evidence>
<evidence type="ECO:0000313" key="8">
    <source>
        <dbReference type="EMBL" id="MCH7321915.1"/>
    </source>
</evidence>
<keyword evidence="2" id="KW-0479">Metal-binding</keyword>
<feature type="domain" description="Fe2OG dioxygenase" evidence="7">
    <location>
        <begin position="111"/>
        <end position="214"/>
    </location>
</feature>
<proteinExistence type="predicted"/>
<gene>
    <name evidence="8" type="ORF">LZ480_08415</name>
</gene>
<dbReference type="Gene3D" id="2.60.120.620">
    <property type="entry name" value="q2cbj1_9rhob like domain"/>
    <property type="match status" value="1"/>
</dbReference>
<dbReference type="Proteomes" id="UP001316087">
    <property type="component" value="Unassembled WGS sequence"/>
</dbReference>
<dbReference type="PANTHER" id="PTHR10869:SF246">
    <property type="entry name" value="TRANSMEMBRANE PROLYL 4-HYDROXYLASE"/>
    <property type="match status" value="1"/>
</dbReference>
<comment type="cofactor">
    <cofactor evidence="1">
        <name>L-ascorbate</name>
        <dbReference type="ChEBI" id="CHEBI:38290"/>
    </cofactor>
</comment>
<comment type="caution">
    <text evidence="8">The sequence shown here is derived from an EMBL/GenBank/DDBJ whole genome shotgun (WGS) entry which is preliminary data.</text>
</comment>
<organism evidence="8 9">
    <name type="scientific">Solibacillus palustris</name>
    <dbReference type="NCBI Taxonomy" id="2908203"/>
    <lineage>
        <taxon>Bacteria</taxon>
        <taxon>Bacillati</taxon>
        <taxon>Bacillota</taxon>
        <taxon>Bacilli</taxon>
        <taxon>Bacillales</taxon>
        <taxon>Caryophanaceae</taxon>
        <taxon>Solibacillus</taxon>
    </lineage>
</organism>
<dbReference type="EMBL" id="JAKZFC010000002">
    <property type="protein sequence ID" value="MCH7321915.1"/>
    <property type="molecule type" value="Genomic_DNA"/>
</dbReference>
<keyword evidence="9" id="KW-1185">Reference proteome</keyword>
<evidence type="ECO:0000256" key="3">
    <source>
        <dbReference type="ARBA" id="ARBA00022896"/>
    </source>
</evidence>
<evidence type="ECO:0000256" key="5">
    <source>
        <dbReference type="ARBA" id="ARBA00023002"/>
    </source>
</evidence>
<dbReference type="PANTHER" id="PTHR10869">
    <property type="entry name" value="PROLYL 4-HYDROXYLASE ALPHA SUBUNIT"/>
    <property type="match status" value="1"/>
</dbReference>
<protein>
    <submittedName>
        <fullName evidence="8">2OG-Fe(II) oxygenase</fullName>
    </submittedName>
</protein>
<keyword evidence="3" id="KW-0847">Vitamin C</keyword>